<keyword evidence="10" id="KW-0378">Hydrolase</keyword>
<keyword evidence="12" id="KW-0482">Metalloprotease</keyword>
<dbReference type="InterPro" id="IPR014782">
    <property type="entry name" value="Peptidase_M1_dom"/>
</dbReference>
<protein>
    <recommendedName>
        <fullName evidence="6">Aminopeptidase N</fullName>
        <ecNumber evidence="5">3.4.11.2</ecNumber>
    </recommendedName>
</protein>
<evidence type="ECO:0000256" key="2">
    <source>
        <dbReference type="ARBA" id="ARBA00001947"/>
    </source>
</evidence>
<dbReference type="InterPro" id="IPR049980">
    <property type="entry name" value="LTA4H_cat"/>
</dbReference>
<dbReference type="InterPro" id="IPR034015">
    <property type="entry name" value="M1_LTA4H"/>
</dbReference>
<evidence type="ECO:0000256" key="6">
    <source>
        <dbReference type="ARBA" id="ARBA00015611"/>
    </source>
</evidence>
<dbReference type="Gene3D" id="1.10.390.10">
    <property type="entry name" value="Neutral Protease Domain 2"/>
    <property type="match status" value="1"/>
</dbReference>
<keyword evidence="11" id="KW-0862">Zinc</keyword>
<comment type="catalytic activity">
    <reaction evidence="1">
        <text>Release of an N-terminal amino acid, Xaa-|-Yaa- from a peptide, amide or arylamide. Xaa is preferably Ala, but may be most amino acids including Pro (slow action). When a terminal hydrophobic residue is followed by a prolyl residue, the two may be released as an intact Xaa-Pro dipeptide.</text>
        <dbReference type="EC" id="3.4.11.2"/>
    </reaction>
</comment>
<evidence type="ECO:0000313" key="15">
    <source>
        <dbReference type="Proteomes" id="UP001501844"/>
    </source>
</evidence>
<dbReference type="PANTHER" id="PTHR45726:SF3">
    <property type="entry name" value="LEUKOTRIENE A-4 HYDROLASE"/>
    <property type="match status" value="1"/>
</dbReference>
<comment type="similarity">
    <text evidence="4">Belongs to the peptidase M1 family.</text>
</comment>
<keyword evidence="15" id="KW-1185">Reference proteome</keyword>
<evidence type="ECO:0000256" key="10">
    <source>
        <dbReference type="ARBA" id="ARBA00022801"/>
    </source>
</evidence>
<dbReference type="Gene3D" id="3.30.2010.30">
    <property type="match status" value="1"/>
</dbReference>
<dbReference type="RefSeq" id="WP_345161965.1">
    <property type="nucleotide sequence ID" value="NZ_BAABGX010000001.1"/>
</dbReference>
<evidence type="ECO:0000256" key="4">
    <source>
        <dbReference type="ARBA" id="ARBA00010136"/>
    </source>
</evidence>
<dbReference type="SUPFAM" id="SSF63737">
    <property type="entry name" value="Leukotriene A4 hydrolase N-terminal domain"/>
    <property type="match status" value="1"/>
</dbReference>
<dbReference type="Pfam" id="PF17900">
    <property type="entry name" value="Peptidase_M1_N"/>
    <property type="match status" value="1"/>
</dbReference>
<comment type="subcellular location">
    <subcellularLocation>
        <location evidence="3">Cytoplasm</location>
    </subcellularLocation>
</comment>
<evidence type="ECO:0000256" key="5">
    <source>
        <dbReference type="ARBA" id="ARBA00012564"/>
    </source>
</evidence>
<name>A0ABP8F891_9BACT</name>
<evidence type="ECO:0000259" key="13">
    <source>
        <dbReference type="SMART" id="SM01263"/>
    </source>
</evidence>
<dbReference type="PANTHER" id="PTHR45726">
    <property type="entry name" value="LEUKOTRIENE A-4 HYDROLASE"/>
    <property type="match status" value="1"/>
</dbReference>
<dbReference type="PRINTS" id="PR00756">
    <property type="entry name" value="ALADIPTASE"/>
</dbReference>
<dbReference type="Proteomes" id="UP001501844">
    <property type="component" value="Unassembled WGS sequence"/>
</dbReference>
<evidence type="ECO:0000313" key="14">
    <source>
        <dbReference type="EMBL" id="GAA4297344.1"/>
    </source>
</evidence>
<proteinExistence type="inferred from homology"/>
<evidence type="ECO:0000256" key="11">
    <source>
        <dbReference type="ARBA" id="ARBA00022833"/>
    </source>
</evidence>
<evidence type="ECO:0000256" key="3">
    <source>
        <dbReference type="ARBA" id="ARBA00004496"/>
    </source>
</evidence>
<dbReference type="Gene3D" id="2.60.40.1730">
    <property type="entry name" value="tricorn interacting facor f3 domain"/>
    <property type="match status" value="1"/>
</dbReference>
<accession>A0ABP8F891</accession>
<keyword evidence="8" id="KW-0645">Protease</keyword>
<dbReference type="InterPro" id="IPR042097">
    <property type="entry name" value="Aminopeptidase_N-like_N_sf"/>
</dbReference>
<keyword evidence="7" id="KW-0963">Cytoplasm</keyword>
<dbReference type="EC" id="3.4.11.2" evidence="5"/>
<dbReference type="Pfam" id="PF09127">
    <property type="entry name" value="Leuk-A4-hydro_C"/>
    <property type="match status" value="1"/>
</dbReference>
<feature type="domain" description="Peptidase M1 leukotriene A4 hydrolase/aminopeptidase C-terminal" evidence="13">
    <location>
        <begin position="465"/>
        <end position="599"/>
    </location>
</feature>
<keyword evidence="9" id="KW-0479">Metal-binding</keyword>
<evidence type="ECO:0000256" key="9">
    <source>
        <dbReference type="ARBA" id="ARBA00022723"/>
    </source>
</evidence>
<gene>
    <name evidence="14" type="ORF">GCM10023183_04820</name>
</gene>
<dbReference type="InterPro" id="IPR027268">
    <property type="entry name" value="Peptidase_M4/M1_CTD_sf"/>
</dbReference>
<dbReference type="Gene3D" id="1.25.40.320">
    <property type="entry name" value="Peptidase M1, leukotriene A4 hydrolase/aminopeptidase C-terminal domain"/>
    <property type="match status" value="1"/>
</dbReference>
<evidence type="ECO:0000256" key="7">
    <source>
        <dbReference type="ARBA" id="ARBA00022490"/>
    </source>
</evidence>
<dbReference type="SMART" id="SM01263">
    <property type="entry name" value="Leuk-A4-hydro_C"/>
    <property type="match status" value="1"/>
</dbReference>
<dbReference type="SUPFAM" id="SSF55486">
    <property type="entry name" value="Metalloproteases ('zincins'), catalytic domain"/>
    <property type="match status" value="1"/>
</dbReference>
<evidence type="ECO:0000256" key="12">
    <source>
        <dbReference type="ARBA" id="ARBA00023049"/>
    </source>
</evidence>
<dbReference type="InterPro" id="IPR038502">
    <property type="entry name" value="M1_LTA-4_hydro/amino_C_sf"/>
</dbReference>
<dbReference type="SUPFAM" id="SSF48371">
    <property type="entry name" value="ARM repeat"/>
    <property type="match status" value="1"/>
</dbReference>
<dbReference type="InterPro" id="IPR015211">
    <property type="entry name" value="Peptidase_M1_C"/>
</dbReference>
<dbReference type="CDD" id="cd09599">
    <property type="entry name" value="M1_LTA4H"/>
    <property type="match status" value="1"/>
</dbReference>
<comment type="caution">
    <text evidence="14">The sequence shown here is derived from an EMBL/GenBank/DDBJ whole genome shotgun (WGS) entry which is preliminary data.</text>
</comment>
<evidence type="ECO:0000256" key="1">
    <source>
        <dbReference type="ARBA" id="ARBA00000098"/>
    </source>
</evidence>
<dbReference type="EMBL" id="BAABGX010000001">
    <property type="protein sequence ID" value="GAA4297344.1"/>
    <property type="molecule type" value="Genomic_DNA"/>
</dbReference>
<dbReference type="Pfam" id="PF01433">
    <property type="entry name" value="Peptidase_M1"/>
    <property type="match status" value="1"/>
</dbReference>
<comment type="cofactor">
    <cofactor evidence="2">
        <name>Zn(2+)</name>
        <dbReference type="ChEBI" id="CHEBI:29105"/>
    </cofactor>
</comment>
<dbReference type="InterPro" id="IPR045357">
    <property type="entry name" value="Aminopeptidase_N-like_N"/>
</dbReference>
<dbReference type="InterPro" id="IPR001930">
    <property type="entry name" value="Peptidase_M1"/>
</dbReference>
<dbReference type="InterPro" id="IPR016024">
    <property type="entry name" value="ARM-type_fold"/>
</dbReference>
<organism evidence="14 15">
    <name type="scientific">Nibribacter koreensis</name>
    <dbReference type="NCBI Taxonomy" id="1084519"/>
    <lineage>
        <taxon>Bacteria</taxon>
        <taxon>Pseudomonadati</taxon>
        <taxon>Bacteroidota</taxon>
        <taxon>Cytophagia</taxon>
        <taxon>Cytophagales</taxon>
        <taxon>Hymenobacteraceae</taxon>
        <taxon>Nibribacter</taxon>
    </lineage>
</organism>
<reference evidence="15" key="1">
    <citation type="journal article" date="2019" name="Int. J. Syst. Evol. Microbiol.">
        <title>The Global Catalogue of Microorganisms (GCM) 10K type strain sequencing project: providing services to taxonomists for standard genome sequencing and annotation.</title>
        <authorList>
            <consortium name="The Broad Institute Genomics Platform"/>
            <consortium name="The Broad Institute Genome Sequencing Center for Infectious Disease"/>
            <person name="Wu L."/>
            <person name="Ma J."/>
        </authorList>
    </citation>
    <scope>NUCLEOTIDE SEQUENCE [LARGE SCALE GENOMIC DNA]</scope>
    <source>
        <strain evidence="15">JCM 17917</strain>
    </source>
</reference>
<sequence>MNQDSSKAVVLPHDPHSFSKPQDAIIQHVDWQLVVDFAQKQIKGHGIYQIKHQHSSEIVLDVRDLNILSVRLDDAAAEQAFSVSAPVKYLGQALRIPLQKETNKVTIAFETTPQAAALQWLSPAQTAGKEHPFLFTQSQAILARTWLPCQDSPGVRFTYTARVKVPSHLLPLMSADNPQEKNPEGEYLFKMDQPIPSYLLSLAVGNLEFRPVGSRCGVYAEPETIQDATYEFADTEKMLEAAEALYGPYLWGRYDLLVLPPSFPFGGMENPKLTFATPTIIAKDRSLTSLIAHELAHSWSGNLVTNATWNDFWLNEGFTVYFERRIMEVLYGHDYSEMLHTLGYQDLQHALQDDLAGQPKDTCLKLDLQGRDPDEGLTEIAYEKGNYFLRHIERQVGQERFDQFVKNYFGTYQFQSMDTTRFEEILEKELINGDATLRDQINAKAWIYEPGIPAGIEVPHARKFDQVQEQLQLWESGTSPADLKTQEWSTHEWLFFLRGLAKNLNQEKMESLDQAFSFTQSGNSELVAVWLQHAINHQYEPANARLEEFLTHVGRRKFLVPLYKALLEQPDGKARALELYRKARPNYHAVATSTFDDMVGV</sequence>
<evidence type="ECO:0000256" key="8">
    <source>
        <dbReference type="ARBA" id="ARBA00022670"/>
    </source>
</evidence>